<evidence type="ECO:0000313" key="3">
    <source>
        <dbReference type="Proteomes" id="UP000295252"/>
    </source>
</evidence>
<proteinExistence type="predicted"/>
<dbReference type="GO" id="GO:0046983">
    <property type="term" value="F:protein dimerization activity"/>
    <property type="evidence" value="ECO:0007669"/>
    <property type="project" value="InterPro"/>
</dbReference>
<sequence>MELDFYFEENVLPRVPTFDILGWCKTHEVKYPTLQKMAKDILTIPVSSVASESAFNTCGRIISPHRCKLHANTLEALMCTRTWLWNEINGIQKI</sequence>
<dbReference type="Pfam" id="PF05699">
    <property type="entry name" value="Dimer_Tnp_hAT"/>
    <property type="match status" value="1"/>
</dbReference>
<dbReference type="OMA" id="RNCTKFP"/>
<dbReference type="OrthoDB" id="1747213at2759"/>
<dbReference type="InParanoid" id="A0A068UL73"/>
<dbReference type="Gramene" id="CDP09275">
    <property type="protein sequence ID" value="CDP09275"/>
    <property type="gene ID" value="GSCOC_T00028557001"/>
</dbReference>
<evidence type="ECO:0000259" key="1">
    <source>
        <dbReference type="Pfam" id="PF05699"/>
    </source>
</evidence>
<feature type="domain" description="HAT C-terminal dimerisation" evidence="1">
    <location>
        <begin position="2"/>
        <end position="84"/>
    </location>
</feature>
<dbReference type="EMBL" id="HG739121">
    <property type="protein sequence ID" value="CDP09275.1"/>
    <property type="molecule type" value="Genomic_DNA"/>
</dbReference>
<organism evidence="2 3">
    <name type="scientific">Coffea canephora</name>
    <name type="common">Robusta coffee</name>
    <dbReference type="NCBI Taxonomy" id="49390"/>
    <lineage>
        <taxon>Eukaryota</taxon>
        <taxon>Viridiplantae</taxon>
        <taxon>Streptophyta</taxon>
        <taxon>Embryophyta</taxon>
        <taxon>Tracheophyta</taxon>
        <taxon>Spermatophyta</taxon>
        <taxon>Magnoliopsida</taxon>
        <taxon>eudicotyledons</taxon>
        <taxon>Gunneridae</taxon>
        <taxon>Pentapetalae</taxon>
        <taxon>asterids</taxon>
        <taxon>lamiids</taxon>
        <taxon>Gentianales</taxon>
        <taxon>Rubiaceae</taxon>
        <taxon>Ixoroideae</taxon>
        <taxon>Gardenieae complex</taxon>
        <taxon>Bertiereae - Coffeeae clade</taxon>
        <taxon>Coffeeae</taxon>
        <taxon>Coffea</taxon>
    </lineage>
</organism>
<dbReference type="SUPFAM" id="SSF53098">
    <property type="entry name" value="Ribonuclease H-like"/>
    <property type="match status" value="1"/>
</dbReference>
<dbReference type="AlphaFoldDB" id="A0A068UL73"/>
<dbReference type="PhylomeDB" id="A0A068UL73"/>
<dbReference type="Proteomes" id="UP000295252">
    <property type="component" value="Chromosome I"/>
</dbReference>
<protein>
    <recommendedName>
        <fullName evidence="1">HAT C-terminal dimerisation domain-containing protein</fullName>
    </recommendedName>
</protein>
<dbReference type="PANTHER" id="PTHR23272:SF179">
    <property type="entry name" value="ZINC FINGER BED DOMAIN-CONTAINING PROTEIN RICESLEEPER 2-LIKE ISOFORM X1"/>
    <property type="match status" value="1"/>
</dbReference>
<evidence type="ECO:0000313" key="2">
    <source>
        <dbReference type="EMBL" id="CDP09275.1"/>
    </source>
</evidence>
<dbReference type="PANTHER" id="PTHR23272">
    <property type="entry name" value="BED FINGER-RELATED"/>
    <property type="match status" value="1"/>
</dbReference>
<dbReference type="InterPro" id="IPR012337">
    <property type="entry name" value="RNaseH-like_sf"/>
</dbReference>
<dbReference type="InterPro" id="IPR008906">
    <property type="entry name" value="HATC_C_dom"/>
</dbReference>
<keyword evidence="3" id="KW-1185">Reference proteome</keyword>
<name>A0A068UL73_COFCA</name>
<accession>A0A068UL73</accession>
<reference evidence="3" key="1">
    <citation type="journal article" date="2014" name="Science">
        <title>The coffee genome provides insight into the convergent evolution of caffeine biosynthesis.</title>
        <authorList>
            <person name="Denoeud F."/>
            <person name="Carretero-Paulet L."/>
            <person name="Dereeper A."/>
            <person name="Droc G."/>
            <person name="Guyot R."/>
            <person name="Pietrella M."/>
            <person name="Zheng C."/>
            <person name="Alberti A."/>
            <person name="Anthony F."/>
            <person name="Aprea G."/>
            <person name="Aury J.M."/>
            <person name="Bento P."/>
            <person name="Bernard M."/>
            <person name="Bocs S."/>
            <person name="Campa C."/>
            <person name="Cenci A."/>
            <person name="Combes M.C."/>
            <person name="Crouzillat D."/>
            <person name="Da Silva C."/>
            <person name="Daddiego L."/>
            <person name="De Bellis F."/>
            <person name="Dussert S."/>
            <person name="Garsmeur O."/>
            <person name="Gayraud T."/>
            <person name="Guignon V."/>
            <person name="Jahn K."/>
            <person name="Jamilloux V."/>
            <person name="Joet T."/>
            <person name="Labadie K."/>
            <person name="Lan T."/>
            <person name="Leclercq J."/>
            <person name="Lepelley M."/>
            <person name="Leroy T."/>
            <person name="Li L.T."/>
            <person name="Librado P."/>
            <person name="Lopez L."/>
            <person name="Munoz A."/>
            <person name="Noel B."/>
            <person name="Pallavicini A."/>
            <person name="Perrotta G."/>
            <person name="Poncet V."/>
            <person name="Pot D."/>
            <person name="Priyono X."/>
            <person name="Rigoreau M."/>
            <person name="Rouard M."/>
            <person name="Rozas J."/>
            <person name="Tranchant-Dubreuil C."/>
            <person name="VanBuren R."/>
            <person name="Zhang Q."/>
            <person name="Andrade A.C."/>
            <person name="Argout X."/>
            <person name="Bertrand B."/>
            <person name="de Kochko A."/>
            <person name="Graziosi G."/>
            <person name="Henry R.J."/>
            <person name="Jayarama X."/>
            <person name="Ming R."/>
            <person name="Nagai C."/>
            <person name="Rounsley S."/>
            <person name="Sankoff D."/>
            <person name="Giuliano G."/>
            <person name="Albert V.A."/>
            <person name="Wincker P."/>
            <person name="Lashermes P."/>
        </authorList>
    </citation>
    <scope>NUCLEOTIDE SEQUENCE [LARGE SCALE GENOMIC DNA]</scope>
    <source>
        <strain evidence="3">cv. DH200-94</strain>
    </source>
</reference>
<gene>
    <name evidence="2" type="ORF">GSCOC_T00028557001</name>
</gene>